<feature type="domain" description="SWIM-type" evidence="12">
    <location>
        <begin position="254"/>
        <end position="287"/>
    </location>
</feature>
<feature type="region of interest" description="Disordered" evidence="11">
    <location>
        <begin position="495"/>
        <end position="515"/>
    </location>
</feature>
<organism evidence="14">
    <name type="scientific">Aureococcus anophagefferens</name>
    <name type="common">Harmful bloom alga</name>
    <dbReference type="NCBI Taxonomy" id="44056"/>
    <lineage>
        <taxon>Eukaryota</taxon>
        <taxon>Sar</taxon>
        <taxon>Stramenopiles</taxon>
        <taxon>Ochrophyta</taxon>
        <taxon>Pelagophyceae</taxon>
        <taxon>Pelagomonadales</taxon>
        <taxon>Pelagomonadaceae</taxon>
        <taxon>Aureococcus</taxon>
    </lineage>
</organism>
<evidence type="ECO:0000256" key="4">
    <source>
        <dbReference type="ARBA" id="ARBA00006536"/>
    </source>
</evidence>
<dbReference type="Pfam" id="PF03635">
    <property type="entry name" value="Vps35"/>
    <property type="match status" value="1"/>
</dbReference>
<keyword evidence="7" id="KW-0653">Protein transport</keyword>
<evidence type="ECO:0000256" key="5">
    <source>
        <dbReference type="ARBA" id="ARBA00022448"/>
    </source>
</evidence>
<evidence type="ECO:0000256" key="6">
    <source>
        <dbReference type="ARBA" id="ARBA00022490"/>
    </source>
</evidence>
<dbReference type="InterPro" id="IPR042491">
    <property type="entry name" value="Vps35_C"/>
</dbReference>
<evidence type="ECO:0000259" key="12">
    <source>
        <dbReference type="PROSITE" id="PS50966"/>
    </source>
</evidence>
<dbReference type="InterPro" id="IPR007527">
    <property type="entry name" value="Znf_SWIM"/>
</dbReference>
<feature type="region of interest" description="Disordered" evidence="11">
    <location>
        <begin position="709"/>
        <end position="741"/>
    </location>
</feature>
<dbReference type="Gene3D" id="1.25.40.660">
    <property type="entry name" value="Vacuolar protein sorting-associated protein 35, helical subcomplex Vps35-C"/>
    <property type="match status" value="1"/>
</dbReference>
<dbReference type="GO" id="GO:0000139">
    <property type="term" value="C:Golgi membrane"/>
    <property type="evidence" value="ECO:0007669"/>
    <property type="project" value="UniProtKB-SubCell"/>
</dbReference>
<evidence type="ECO:0000256" key="1">
    <source>
        <dbReference type="ARBA" id="ARBA00004170"/>
    </source>
</evidence>
<evidence type="ECO:0000313" key="13">
    <source>
        <dbReference type="EMBL" id="EGB04588.1"/>
    </source>
</evidence>
<comment type="similarity">
    <text evidence="4">Belongs to the VPS35 family.</text>
</comment>
<dbReference type="GO" id="GO:0042147">
    <property type="term" value="P:retrograde transport, endosome to Golgi"/>
    <property type="evidence" value="ECO:0007669"/>
    <property type="project" value="InterPro"/>
</dbReference>
<evidence type="ECO:0000256" key="11">
    <source>
        <dbReference type="SAM" id="MobiDB-lite"/>
    </source>
</evidence>
<keyword evidence="5" id="KW-0813">Transport</keyword>
<evidence type="ECO:0000256" key="10">
    <source>
        <dbReference type="PROSITE-ProRule" id="PRU00325"/>
    </source>
</evidence>
<dbReference type="KEGG" id="aaf:AURANDRAFT_72490"/>
<keyword evidence="9" id="KW-0472">Membrane</keyword>
<evidence type="ECO:0000256" key="7">
    <source>
        <dbReference type="ARBA" id="ARBA00022927"/>
    </source>
</evidence>
<keyword evidence="8" id="KW-0333">Golgi apparatus</keyword>
<name>F0YJY6_AURAN</name>
<protein>
    <recommendedName>
        <fullName evidence="12">SWIM-type domain-containing protein</fullName>
    </recommendedName>
</protein>
<dbReference type="PROSITE" id="PS50966">
    <property type="entry name" value="ZF_SWIM"/>
    <property type="match status" value="1"/>
</dbReference>
<dbReference type="GO" id="GO:0005770">
    <property type="term" value="C:late endosome"/>
    <property type="evidence" value="ECO:0007669"/>
    <property type="project" value="TreeGrafter"/>
</dbReference>
<keyword evidence="10" id="KW-0479">Metal-binding</keyword>
<sequence>MALDKHKKMFKNKKLRQQLHNDVFFVSKISGVFHHALNSVFEALTQRYTDLGEGEVMKWFSSEYLENGAWTRAELPPGFPNDTNTLEASNKTLKEQCTEYTMKPVLAFLSDIFAYVQDKSQLNAEFAYDAPPSTPQTKLAKDATAVLSSVQLLKGVEVSYDMLTSGTHLTSMLLIIGVKPDLAAPPVAFISDATYVDMLRALDTNDKEAWTTEVDRRLAPFVGLATGDASSSSGRGARAPSWGAVTAALDAGILLVPLEGGNFFCTCGDYQHRGVCKHALAYKVFPDEFHLATLESFLTTCTQLRDKVNVRVILEAMMRRLASGARDAHQDGGGAVAAPVKAFAAFNSCATKLVEEKKGAIELGELLKLQGALLEFAIECYPGRLDYVNHCFGTCAAVLHASRPAADGEAPAPLDDGDAEELERCLSLPLGPAIGLTGVLELGLFGTLVAYLPWKRRKDVSLSLVKCVLAAGEPLDSVDAVERLFAMIAPLLRDGGDAEKPPGPDDPPPPPAADGEREQILVSRLAHLMVNDDTDATFKVLGCARKHFGQGGLQRIKHTLVPLVFRALDLSRKIRKVEAAGEAKLQYSSRKVFQFVHEIVTAMAGSFPALSLHLFLQCAQEADAAGLGAIAYEFVSQAFILYEDELPDSKAQLQALHLMVGTLLQASGFDAPDYDALATKTTQYAAKLFKKPDQCRMVATCSHLFWSGPPPAAPPKPEGDLLDDDGDDATAPADEPAAAPGDARRVLECLQKSLKIADACMTSSSSPINLFVEILDHYVAHFEKKCPTTTAKFITGIVALINEHVDNMENGRGDVEAHYKNTLARIKTREIIALA</sequence>
<evidence type="ECO:0000256" key="8">
    <source>
        <dbReference type="ARBA" id="ARBA00023034"/>
    </source>
</evidence>
<keyword evidence="6" id="KW-0963">Cytoplasm</keyword>
<keyword evidence="10" id="KW-0862">Zinc</keyword>
<dbReference type="GeneID" id="20228734"/>
<reference evidence="13 14" key="1">
    <citation type="journal article" date="2011" name="Proc. Natl. Acad. Sci. U.S.A.">
        <title>Niche of harmful alga Aureococcus anophagefferens revealed through ecogenomics.</title>
        <authorList>
            <person name="Gobler C.J."/>
            <person name="Berry D.L."/>
            <person name="Dyhrman S.T."/>
            <person name="Wilhelm S.W."/>
            <person name="Salamov A."/>
            <person name="Lobanov A.V."/>
            <person name="Zhang Y."/>
            <person name="Collier J.L."/>
            <person name="Wurch L.L."/>
            <person name="Kustka A.B."/>
            <person name="Dill B.D."/>
            <person name="Shah M."/>
            <person name="VerBerkmoes N.C."/>
            <person name="Kuo A."/>
            <person name="Terry A."/>
            <person name="Pangilinan J."/>
            <person name="Lindquist E.A."/>
            <person name="Lucas S."/>
            <person name="Paulsen I.T."/>
            <person name="Hattenrath-Lehmann T.K."/>
            <person name="Talmage S.C."/>
            <person name="Walker E.A."/>
            <person name="Koch F."/>
            <person name="Burson A.M."/>
            <person name="Marcoval M.A."/>
            <person name="Tang Y.Z."/>
            <person name="Lecleir G.R."/>
            <person name="Coyne K.J."/>
            <person name="Berg G.M."/>
            <person name="Bertrand E.M."/>
            <person name="Saito M.A."/>
            <person name="Gladyshev V.N."/>
            <person name="Grigoriev I.V."/>
        </authorList>
    </citation>
    <scope>NUCLEOTIDE SEQUENCE [LARGE SCALE GENOMIC DNA]</scope>
    <source>
        <strain evidence="14">CCMP 1984</strain>
    </source>
</reference>
<feature type="compositionally biased region" description="Low complexity" evidence="11">
    <location>
        <begin position="729"/>
        <end position="741"/>
    </location>
</feature>
<evidence type="ECO:0000256" key="2">
    <source>
        <dbReference type="ARBA" id="ARBA00004394"/>
    </source>
</evidence>
<evidence type="ECO:0000256" key="9">
    <source>
        <dbReference type="ARBA" id="ARBA00023136"/>
    </source>
</evidence>
<dbReference type="Proteomes" id="UP000002729">
    <property type="component" value="Unassembled WGS sequence"/>
</dbReference>
<proteinExistence type="inferred from homology"/>
<dbReference type="FunFam" id="1.25.40.660:FF:000003">
    <property type="entry name" value="Vacuolar protein sorting-associated protein 35"/>
    <property type="match status" value="1"/>
</dbReference>
<dbReference type="RefSeq" id="XP_009040695.1">
    <property type="nucleotide sequence ID" value="XM_009042447.1"/>
</dbReference>
<evidence type="ECO:0000313" key="14">
    <source>
        <dbReference type="Proteomes" id="UP000002729"/>
    </source>
</evidence>
<dbReference type="GO" id="GO:0008270">
    <property type="term" value="F:zinc ion binding"/>
    <property type="evidence" value="ECO:0007669"/>
    <property type="project" value="UniProtKB-KW"/>
</dbReference>
<gene>
    <name evidence="13" type="ORF">AURANDRAFT_72490</name>
</gene>
<dbReference type="AlphaFoldDB" id="F0YJY6"/>
<dbReference type="eggNOG" id="KOG1107">
    <property type="taxonomic scope" value="Eukaryota"/>
</dbReference>
<dbReference type="GO" id="GO:0030906">
    <property type="term" value="C:retromer, cargo-selective complex"/>
    <property type="evidence" value="ECO:0007669"/>
    <property type="project" value="InterPro"/>
</dbReference>
<dbReference type="InParanoid" id="F0YJY6"/>
<accession>F0YJY6</accession>
<keyword evidence="14" id="KW-1185">Reference proteome</keyword>
<dbReference type="PANTHER" id="PTHR11099:SF0">
    <property type="entry name" value="VACUOLAR PROTEIN SORTING-ASSOCIATED PROTEIN 35"/>
    <property type="match status" value="1"/>
</dbReference>
<keyword evidence="10" id="KW-0863">Zinc-finger</keyword>
<dbReference type="InterPro" id="IPR005378">
    <property type="entry name" value="Vps35"/>
</dbReference>
<dbReference type="GO" id="GO:0005829">
    <property type="term" value="C:cytosol"/>
    <property type="evidence" value="ECO:0007669"/>
    <property type="project" value="GOC"/>
</dbReference>
<comment type="subcellular location">
    <subcellularLocation>
        <location evidence="3">Cytoplasm</location>
    </subcellularLocation>
    <subcellularLocation>
        <location evidence="2">Golgi apparatus membrane</location>
    </subcellularLocation>
    <subcellularLocation>
        <location evidence="1">Membrane</location>
        <topology evidence="1">Peripheral membrane protein</topology>
    </subcellularLocation>
</comment>
<dbReference type="GO" id="GO:0006886">
    <property type="term" value="P:intracellular protein transport"/>
    <property type="evidence" value="ECO:0007669"/>
    <property type="project" value="TreeGrafter"/>
</dbReference>
<evidence type="ECO:0000256" key="3">
    <source>
        <dbReference type="ARBA" id="ARBA00004496"/>
    </source>
</evidence>
<dbReference type="EMBL" id="GL833149">
    <property type="protein sequence ID" value="EGB04588.1"/>
    <property type="molecule type" value="Genomic_DNA"/>
</dbReference>
<dbReference type="OrthoDB" id="10258141at2759"/>
<dbReference type="PANTHER" id="PTHR11099">
    <property type="entry name" value="VACUOLAR SORTING PROTEIN 35"/>
    <property type="match status" value="1"/>
</dbReference>